<comment type="similarity">
    <text evidence="2 5">Belongs to the beta-class carbonic anhydrase family.</text>
</comment>
<dbReference type="Gene3D" id="3.40.1050.10">
    <property type="entry name" value="Carbonic anhydrase"/>
    <property type="match status" value="1"/>
</dbReference>
<dbReference type="PANTHER" id="PTHR43175:SF3">
    <property type="entry name" value="CARBON DISULFIDE HYDROLASE"/>
    <property type="match status" value="1"/>
</dbReference>
<name>A0ABY6UT01_BIOOC</name>
<keyword evidence="7" id="KW-1185">Reference proteome</keyword>
<dbReference type="InterPro" id="IPR001765">
    <property type="entry name" value="Carbonic_anhydrase"/>
</dbReference>
<dbReference type="InterPro" id="IPR036874">
    <property type="entry name" value="Carbonic_anhydrase_sf"/>
</dbReference>
<accession>A0ABY6UT01</accession>
<organism evidence="6 7">
    <name type="scientific">Bionectria ochroleuca</name>
    <name type="common">Gliocladium roseum</name>
    <dbReference type="NCBI Taxonomy" id="29856"/>
    <lineage>
        <taxon>Eukaryota</taxon>
        <taxon>Fungi</taxon>
        <taxon>Dikarya</taxon>
        <taxon>Ascomycota</taxon>
        <taxon>Pezizomycotina</taxon>
        <taxon>Sordariomycetes</taxon>
        <taxon>Hypocreomycetidae</taxon>
        <taxon>Hypocreales</taxon>
        <taxon>Bionectriaceae</taxon>
        <taxon>Clonostachys</taxon>
    </lineage>
</organism>
<evidence type="ECO:0000313" key="6">
    <source>
        <dbReference type="EMBL" id="VUC33009.1"/>
    </source>
</evidence>
<evidence type="ECO:0000256" key="1">
    <source>
        <dbReference type="ARBA" id="ARBA00001947"/>
    </source>
</evidence>
<evidence type="ECO:0000256" key="5">
    <source>
        <dbReference type="RuleBase" id="RU003956"/>
    </source>
</evidence>
<keyword evidence="3" id="KW-0479">Metal-binding</keyword>
<dbReference type="SMART" id="SM00947">
    <property type="entry name" value="Pro_CA"/>
    <property type="match status" value="1"/>
</dbReference>
<evidence type="ECO:0000256" key="4">
    <source>
        <dbReference type="ARBA" id="ARBA00022833"/>
    </source>
</evidence>
<dbReference type="SUPFAM" id="SSF53056">
    <property type="entry name" value="beta-carbonic anhydrase, cab"/>
    <property type="match status" value="1"/>
</dbReference>
<gene>
    <name evidence="6" type="ORF">CLO192961_LOCUS338414</name>
</gene>
<dbReference type="EMBL" id="CABFNS010000853">
    <property type="protein sequence ID" value="VUC33009.1"/>
    <property type="molecule type" value="Genomic_DNA"/>
</dbReference>
<dbReference type="Proteomes" id="UP000766486">
    <property type="component" value="Unassembled WGS sequence"/>
</dbReference>
<protein>
    <recommendedName>
        <fullName evidence="5">Carbonic anhydrase</fullName>
        <ecNumber evidence="5">4.2.1.1</ecNumber>
    </recommendedName>
    <alternativeName>
        <fullName evidence="5">Carbonate dehydratase</fullName>
    </alternativeName>
</protein>
<reference evidence="6 7" key="1">
    <citation type="submission" date="2019-06" db="EMBL/GenBank/DDBJ databases">
        <authorList>
            <person name="Broberg M."/>
        </authorList>
    </citation>
    <scope>NUCLEOTIDE SEQUENCE [LARGE SCALE GENOMIC DNA]</scope>
</reference>
<keyword evidence="5" id="KW-0456">Lyase</keyword>
<sequence length="175" mass="19245">MMSGPIATQFEAYNAQYANHFSHANIADSHESIGEANSEDSKVLVLVCMDARIDPAEALGLQPGQAHVVRNAGGRAIDAVRSIIISQQLLGTREIVVVHHTDCGMLGKSDNDIRCSIKDKTGEDVDHIAFLPFRDLRESVLDDIRLLEKNPLVLDVPITGYIYDVKTGRIEKVDH</sequence>
<dbReference type="Pfam" id="PF00484">
    <property type="entry name" value="Pro_CA"/>
    <property type="match status" value="1"/>
</dbReference>
<dbReference type="PANTHER" id="PTHR43175">
    <property type="entry name" value="CARBONIC ANHYDRASE"/>
    <property type="match status" value="1"/>
</dbReference>
<comment type="caution">
    <text evidence="6">The sequence shown here is derived from an EMBL/GenBank/DDBJ whole genome shotgun (WGS) entry which is preliminary data.</text>
</comment>
<evidence type="ECO:0000256" key="2">
    <source>
        <dbReference type="ARBA" id="ARBA00006217"/>
    </source>
</evidence>
<evidence type="ECO:0000313" key="7">
    <source>
        <dbReference type="Proteomes" id="UP000766486"/>
    </source>
</evidence>
<comment type="catalytic activity">
    <reaction evidence="5">
        <text>hydrogencarbonate + H(+) = CO2 + H2O</text>
        <dbReference type="Rhea" id="RHEA:10748"/>
        <dbReference type="ChEBI" id="CHEBI:15377"/>
        <dbReference type="ChEBI" id="CHEBI:15378"/>
        <dbReference type="ChEBI" id="CHEBI:16526"/>
        <dbReference type="ChEBI" id="CHEBI:17544"/>
        <dbReference type="EC" id="4.2.1.1"/>
    </reaction>
</comment>
<comment type="cofactor">
    <cofactor evidence="1">
        <name>Zn(2+)</name>
        <dbReference type="ChEBI" id="CHEBI:29105"/>
    </cofactor>
</comment>
<dbReference type="CDD" id="cd03379">
    <property type="entry name" value="beta_CA_cladeD"/>
    <property type="match status" value="1"/>
</dbReference>
<keyword evidence="4 5" id="KW-0862">Zinc</keyword>
<dbReference type="EC" id="4.2.1.1" evidence="5"/>
<proteinExistence type="inferred from homology"/>
<evidence type="ECO:0000256" key="3">
    <source>
        <dbReference type="ARBA" id="ARBA00022723"/>
    </source>
</evidence>
<comment type="function">
    <text evidence="5">Reversible hydration of carbon dioxide.</text>
</comment>